<gene>
    <name evidence="1" type="ORF">CR513_08278</name>
</gene>
<reference evidence="1" key="1">
    <citation type="submission" date="2018-05" db="EMBL/GenBank/DDBJ databases">
        <title>Draft genome of Mucuna pruriens seed.</title>
        <authorList>
            <person name="Nnadi N.E."/>
            <person name="Vos R."/>
            <person name="Hasami M.H."/>
            <person name="Devisetty U.K."/>
            <person name="Aguiy J.C."/>
        </authorList>
    </citation>
    <scope>NUCLEOTIDE SEQUENCE [LARGE SCALE GENOMIC DNA]</scope>
    <source>
        <strain evidence="1">JCA_2017</strain>
    </source>
</reference>
<evidence type="ECO:0000313" key="2">
    <source>
        <dbReference type="Proteomes" id="UP000257109"/>
    </source>
</evidence>
<feature type="non-terminal residue" evidence="1">
    <location>
        <position position="1"/>
    </location>
</feature>
<accession>A0A371HY05</accession>
<proteinExistence type="predicted"/>
<dbReference type="Proteomes" id="UP000257109">
    <property type="component" value="Unassembled WGS sequence"/>
</dbReference>
<dbReference type="AlphaFoldDB" id="A0A371HY05"/>
<dbReference type="EMBL" id="QJKJ01001439">
    <property type="protein sequence ID" value="RDY07584.1"/>
    <property type="molecule type" value="Genomic_DNA"/>
</dbReference>
<keyword evidence="2" id="KW-1185">Reference proteome</keyword>
<sequence>MVKADSHVQVHAETILAKEDQKQAKTESISAKQGKNRVPFGSDFSVTKEAKSYSHLTRTDSIKRSRPQQPTTEIMSAHLVLSSIHVGQLDSKVFNDNSSSPPSPTKLKPLPSHLKYAYLDTKQQLPIMIANYLHQEQEDKLLQVLRQHKKAIGWKLSDLRRINPSICMHRILMEEEAKLIRKQ</sequence>
<organism evidence="1 2">
    <name type="scientific">Mucuna pruriens</name>
    <name type="common">Velvet bean</name>
    <name type="synonym">Dolichos pruriens</name>
    <dbReference type="NCBI Taxonomy" id="157652"/>
    <lineage>
        <taxon>Eukaryota</taxon>
        <taxon>Viridiplantae</taxon>
        <taxon>Streptophyta</taxon>
        <taxon>Embryophyta</taxon>
        <taxon>Tracheophyta</taxon>
        <taxon>Spermatophyta</taxon>
        <taxon>Magnoliopsida</taxon>
        <taxon>eudicotyledons</taxon>
        <taxon>Gunneridae</taxon>
        <taxon>Pentapetalae</taxon>
        <taxon>rosids</taxon>
        <taxon>fabids</taxon>
        <taxon>Fabales</taxon>
        <taxon>Fabaceae</taxon>
        <taxon>Papilionoideae</taxon>
        <taxon>50 kb inversion clade</taxon>
        <taxon>NPAAA clade</taxon>
        <taxon>indigoferoid/millettioid clade</taxon>
        <taxon>Phaseoleae</taxon>
        <taxon>Mucuna</taxon>
    </lineage>
</organism>
<comment type="caution">
    <text evidence="1">The sequence shown here is derived from an EMBL/GenBank/DDBJ whole genome shotgun (WGS) entry which is preliminary data.</text>
</comment>
<protein>
    <submittedName>
        <fullName evidence="1">Uncharacterized protein</fullName>
    </submittedName>
</protein>
<dbReference type="OrthoDB" id="1738562at2759"/>
<evidence type="ECO:0000313" key="1">
    <source>
        <dbReference type="EMBL" id="RDY07584.1"/>
    </source>
</evidence>
<name>A0A371HY05_MUCPR</name>